<evidence type="ECO:0000256" key="5">
    <source>
        <dbReference type="ARBA" id="ARBA00022723"/>
    </source>
</evidence>
<feature type="domain" description="Nudix hydrolase" evidence="10">
    <location>
        <begin position="117"/>
        <end position="244"/>
    </location>
</feature>
<evidence type="ECO:0000256" key="1">
    <source>
        <dbReference type="ARBA" id="ARBA00001946"/>
    </source>
</evidence>
<proteinExistence type="inferred from homology"/>
<evidence type="ECO:0000313" key="12">
    <source>
        <dbReference type="Proteomes" id="UP000423525"/>
    </source>
</evidence>
<evidence type="ECO:0000256" key="8">
    <source>
        <dbReference type="ARBA" id="ARBA00023027"/>
    </source>
</evidence>
<comment type="cofactor">
    <cofactor evidence="1">
        <name>Mg(2+)</name>
        <dbReference type="ChEBI" id="CHEBI:18420"/>
    </cofactor>
</comment>
<dbReference type="InterPro" id="IPR049734">
    <property type="entry name" value="NudC-like_C"/>
</dbReference>
<dbReference type="SUPFAM" id="SSF55811">
    <property type="entry name" value="Nudix"/>
    <property type="match status" value="1"/>
</dbReference>
<dbReference type="GO" id="GO:0035529">
    <property type="term" value="F:NADH pyrophosphatase activity"/>
    <property type="evidence" value="ECO:0007669"/>
    <property type="project" value="TreeGrafter"/>
</dbReference>
<evidence type="ECO:0000256" key="6">
    <source>
        <dbReference type="ARBA" id="ARBA00022801"/>
    </source>
</evidence>
<name>A0A6I8MAP0_9CORY</name>
<dbReference type="EMBL" id="LR738855">
    <property type="protein sequence ID" value="VZH84715.1"/>
    <property type="molecule type" value="Genomic_DNA"/>
</dbReference>
<evidence type="ECO:0000256" key="4">
    <source>
        <dbReference type="ARBA" id="ARBA00012381"/>
    </source>
</evidence>
<dbReference type="Gene3D" id="3.90.79.10">
    <property type="entry name" value="Nucleoside Triphosphate Pyrophosphohydrolase"/>
    <property type="match status" value="1"/>
</dbReference>
<dbReference type="GO" id="GO:0005829">
    <property type="term" value="C:cytosol"/>
    <property type="evidence" value="ECO:0007669"/>
    <property type="project" value="TreeGrafter"/>
</dbReference>
<evidence type="ECO:0000256" key="2">
    <source>
        <dbReference type="ARBA" id="ARBA00001947"/>
    </source>
</evidence>
<dbReference type="AlphaFoldDB" id="A0A6I8MAP0"/>
<gene>
    <name evidence="11" type="ORF">FRC0190_00720</name>
</gene>
<dbReference type="PANTHER" id="PTHR42904">
    <property type="entry name" value="NUDIX HYDROLASE, NUDC SUBFAMILY"/>
    <property type="match status" value="1"/>
</dbReference>
<dbReference type="InterPro" id="IPR015797">
    <property type="entry name" value="NUDIX_hydrolase-like_dom_sf"/>
</dbReference>
<accession>A0A6I8MAP0</accession>
<comment type="cofactor">
    <cofactor evidence="2">
        <name>Zn(2+)</name>
        <dbReference type="ChEBI" id="CHEBI:29105"/>
    </cofactor>
</comment>
<evidence type="ECO:0000256" key="7">
    <source>
        <dbReference type="ARBA" id="ARBA00022842"/>
    </source>
</evidence>
<evidence type="ECO:0000256" key="9">
    <source>
        <dbReference type="ARBA" id="ARBA00023679"/>
    </source>
</evidence>
<keyword evidence="7" id="KW-0460">Magnesium</keyword>
<sequence length="251" mass="27395">MFVVCLVRMFAINTCLRVDSAGRVPVVNGTPVTSTACSHSGATYPVTSTLCVQRVSTAEAKAVTGESARVTDSWVMEAIAVLRHRESTLFDPLTGRPLTFHPDRIAGETEAGAEVFPRIDPAVIGLIELAGQGRILIAENAQRPGFFSLIAGYVGLGETCEEAMAREALEETGRRITQVRYVRSQPWPYSGALMMGMVATTTDEHPIQPLDGELARIAWASRRELREGAFTLPHRNSLAFQLITEWVGQHD</sequence>
<dbReference type="PROSITE" id="PS00893">
    <property type="entry name" value="NUDIX_BOX"/>
    <property type="match status" value="1"/>
</dbReference>
<dbReference type="KEGG" id="crf:FRC0190_00720"/>
<protein>
    <recommendedName>
        <fullName evidence="4">NAD(+) diphosphatase</fullName>
        <ecNumber evidence="4">3.6.1.22</ecNumber>
    </recommendedName>
</protein>
<evidence type="ECO:0000256" key="3">
    <source>
        <dbReference type="ARBA" id="ARBA00009595"/>
    </source>
</evidence>
<dbReference type="GO" id="GO:0006742">
    <property type="term" value="P:NADP+ catabolic process"/>
    <property type="evidence" value="ECO:0007669"/>
    <property type="project" value="TreeGrafter"/>
</dbReference>
<comment type="catalytic activity">
    <reaction evidence="9">
        <text>a 5'-end NAD(+)-phospho-ribonucleoside in mRNA + H2O = a 5'-end phospho-adenosine-phospho-ribonucleoside in mRNA + beta-nicotinamide D-ribonucleotide + 2 H(+)</text>
        <dbReference type="Rhea" id="RHEA:60876"/>
        <dbReference type="Rhea" id="RHEA-COMP:15698"/>
        <dbReference type="Rhea" id="RHEA-COMP:15719"/>
        <dbReference type="ChEBI" id="CHEBI:14649"/>
        <dbReference type="ChEBI" id="CHEBI:15377"/>
        <dbReference type="ChEBI" id="CHEBI:15378"/>
        <dbReference type="ChEBI" id="CHEBI:144029"/>
        <dbReference type="ChEBI" id="CHEBI:144051"/>
    </reaction>
    <physiologicalReaction direction="left-to-right" evidence="9">
        <dbReference type="Rhea" id="RHEA:60877"/>
    </physiologicalReaction>
</comment>
<dbReference type="InterPro" id="IPR000086">
    <property type="entry name" value="NUDIX_hydrolase_dom"/>
</dbReference>
<dbReference type="GO" id="GO:0046872">
    <property type="term" value="F:metal ion binding"/>
    <property type="evidence" value="ECO:0007669"/>
    <property type="project" value="UniProtKB-KW"/>
</dbReference>
<dbReference type="Pfam" id="PF00293">
    <property type="entry name" value="NUDIX"/>
    <property type="match status" value="1"/>
</dbReference>
<dbReference type="GO" id="GO:0019677">
    <property type="term" value="P:NAD+ catabolic process"/>
    <property type="evidence" value="ECO:0007669"/>
    <property type="project" value="TreeGrafter"/>
</dbReference>
<reference evidence="11 12" key="1">
    <citation type="submission" date="2019-11" db="EMBL/GenBank/DDBJ databases">
        <authorList>
            <person name="Brisse S."/>
        </authorList>
    </citation>
    <scope>NUCLEOTIDE SEQUENCE [LARGE SCALE GENOMIC DNA]</scope>
    <source>
        <strain evidence="11">FRC0190</strain>
    </source>
</reference>
<dbReference type="PROSITE" id="PS51462">
    <property type="entry name" value="NUDIX"/>
    <property type="match status" value="1"/>
</dbReference>
<dbReference type="EC" id="3.6.1.22" evidence="4"/>
<dbReference type="InterPro" id="IPR020084">
    <property type="entry name" value="NUDIX_hydrolase_CS"/>
</dbReference>
<evidence type="ECO:0000259" key="10">
    <source>
        <dbReference type="PROSITE" id="PS51462"/>
    </source>
</evidence>
<keyword evidence="5" id="KW-0479">Metal-binding</keyword>
<dbReference type="Proteomes" id="UP000423525">
    <property type="component" value="Chromosome"/>
</dbReference>
<organism evidence="11 12">
    <name type="scientific">Corynebacterium rouxii</name>
    <dbReference type="NCBI Taxonomy" id="2719119"/>
    <lineage>
        <taxon>Bacteria</taxon>
        <taxon>Bacillati</taxon>
        <taxon>Actinomycetota</taxon>
        <taxon>Actinomycetes</taxon>
        <taxon>Mycobacteriales</taxon>
        <taxon>Corynebacteriaceae</taxon>
        <taxon>Corynebacterium</taxon>
    </lineage>
</organism>
<evidence type="ECO:0000313" key="11">
    <source>
        <dbReference type="EMBL" id="VZH84715.1"/>
    </source>
</evidence>
<dbReference type="PANTHER" id="PTHR42904:SF6">
    <property type="entry name" value="NAD-CAPPED RNA HYDROLASE NUDT12"/>
    <property type="match status" value="1"/>
</dbReference>
<dbReference type="InterPro" id="IPR050241">
    <property type="entry name" value="NAD-cap_RNA_hydrolase_NudC"/>
</dbReference>
<keyword evidence="8" id="KW-0520">NAD</keyword>
<comment type="similarity">
    <text evidence="3">Belongs to the Nudix hydrolase family. NudC subfamily.</text>
</comment>
<dbReference type="CDD" id="cd03429">
    <property type="entry name" value="NUDIX_NADH_pyrophosphatase_Nudt13"/>
    <property type="match status" value="1"/>
</dbReference>
<keyword evidence="6" id="KW-0378">Hydrolase</keyword>